<sequence>MTSVAIAHRAMRKQAKKNFSEIDASTECNPRRNAGAQTARVLRAKKRACCAQKKMPGRAGHLILF</sequence>
<proteinExistence type="predicted"/>
<dbReference type="EMBL" id="JACRJB010000006">
    <property type="protein sequence ID" value="MBI5128179.1"/>
    <property type="molecule type" value="Genomic_DNA"/>
</dbReference>
<evidence type="ECO:0000313" key="1">
    <source>
        <dbReference type="EMBL" id="MBI5128179.1"/>
    </source>
</evidence>
<dbReference type="AlphaFoldDB" id="A0A933VT04"/>
<protein>
    <submittedName>
        <fullName evidence="1">Uncharacterized protein</fullName>
    </submittedName>
</protein>
<organism evidence="1 2">
    <name type="scientific">Rhodopseudomonas palustris</name>
    <dbReference type="NCBI Taxonomy" id="1076"/>
    <lineage>
        <taxon>Bacteria</taxon>
        <taxon>Pseudomonadati</taxon>
        <taxon>Pseudomonadota</taxon>
        <taxon>Alphaproteobacteria</taxon>
        <taxon>Hyphomicrobiales</taxon>
        <taxon>Nitrobacteraceae</taxon>
        <taxon>Rhodopseudomonas</taxon>
    </lineage>
</organism>
<evidence type="ECO:0000313" key="2">
    <source>
        <dbReference type="Proteomes" id="UP000782519"/>
    </source>
</evidence>
<dbReference type="Proteomes" id="UP000782519">
    <property type="component" value="Unassembled WGS sequence"/>
</dbReference>
<name>A0A933VT04_RHOPL</name>
<accession>A0A933VT04</accession>
<comment type="caution">
    <text evidence="1">The sequence shown here is derived from an EMBL/GenBank/DDBJ whole genome shotgun (WGS) entry which is preliminary data.</text>
</comment>
<reference evidence="1" key="1">
    <citation type="submission" date="2020-07" db="EMBL/GenBank/DDBJ databases">
        <title>Huge and variable diversity of episymbiotic CPR bacteria and DPANN archaea in groundwater ecosystems.</title>
        <authorList>
            <person name="He C.Y."/>
            <person name="Keren R."/>
            <person name="Whittaker M."/>
            <person name="Farag I.F."/>
            <person name="Doudna J."/>
            <person name="Cate J.H.D."/>
            <person name="Banfield J.F."/>
        </authorList>
    </citation>
    <scope>NUCLEOTIDE SEQUENCE</scope>
    <source>
        <strain evidence="1">NC_groundwater_1818_Pr3_B-0.1um_66_35</strain>
    </source>
</reference>
<gene>
    <name evidence="1" type="ORF">HZA66_01935</name>
</gene>